<comment type="cofactor">
    <cofactor evidence="2">
        <name>Zn(2+)</name>
        <dbReference type="ChEBI" id="CHEBI:29105"/>
    </cofactor>
</comment>
<reference evidence="9" key="1">
    <citation type="journal article" date="2020" name="mSystems">
        <title>Genome- and Community-Level Interaction Insights into Carbon Utilization and Element Cycling Functions of Hydrothermarchaeota in Hydrothermal Sediment.</title>
        <authorList>
            <person name="Zhou Z."/>
            <person name="Liu Y."/>
            <person name="Xu W."/>
            <person name="Pan J."/>
            <person name="Luo Z.H."/>
            <person name="Li M."/>
        </authorList>
    </citation>
    <scope>NUCLEOTIDE SEQUENCE [LARGE SCALE GENOMIC DNA]</scope>
    <source>
        <strain evidence="9">SpSt-123</strain>
    </source>
</reference>
<name>A0A7C1E8L0_9CREN</name>
<evidence type="ECO:0000256" key="1">
    <source>
        <dbReference type="ARBA" id="ARBA00001941"/>
    </source>
</evidence>
<dbReference type="GO" id="GO:0046872">
    <property type="term" value="F:metal ion binding"/>
    <property type="evidence" value="ECO:0007669"/>
    <property type="project" value="UniProtKB-KW"/>
</dbReference>
<dbReference type="InterPro" id="IPR010182">
    <property type="entry name" value="ArgE/DapE"/>
</dbReference>
<dbReference type="Gene3D" id="3.40.630.10">
    <property type="entry name" value="Zn peptidases"/>
    <property type="match status" value="2"/>
</dbReference>
<gene>
    <name evidence="9" type="ORF">ENO04_01150</name>
</gene>
<dbReference type="NCBIfam" id="NF006400">
    <property type="entry name" value="PRK08651.1-3"/>
    <property type="match status" value="1"/>
</dbReference>
<dbReference type="PANTHER" id="PTHR43808">
    <property type="entry name" value="ACETYLORNITHINE DEACETYLASE"/>
    <property type="match status" value="1"/>
</dbReference>
<keyword evidence="4" id="KW-0479">Metal-binding</keyword>
<dbReference type="InterPro" id="IPR050072">
    <property type="entry name" value="Peptidase_M20A"/>
</dbReference>
<evidence type="ECO:0000256" key="7">
    <source>
        <dbReference type="ARBA" id="ARBA00023285"/>
    </source>
</evidence>
<dbReference type="GO" id="GO:0016787">
    <property type="term" value="F:hydrolase activity"/>
    <property type="evidence" value="ECO:0007669"/>
    <property type="project" value="UniProtKB-KW"/>
</dbReference>
<accession>A0A7C1E8L0</accession>
<dbReference type="Pfam" id="PF01546">
    <property type="entry name" value="Peptidase_M20"/>
    <property type="match status" value="1"/>
</dbReference>
<dbReference type="Pfam" id="PF07687">
    <property type="entry name" value="M20_dimer"/>
    <property type="match status" value="1"/>
</dbReference>
<dbReference type="Gene3D" id="3.30.70.360">
    <property type="match status" value="1"/>
</dbReference>
<organism evidence="9">
    <name type="scientific">Fervidicoccus fontis</name>
    <dbReference type="NCBI Taxonomy" id="683846"/>
    <lineage>
        <taxon>Archaea</taxon>
        <taxon>Thermoproteota</taxon>
        <taxon>Thermoprotei</taxon>
        <taxon>Fervidicoccales</taxon>
        <taxon>Fervidicoccaceae</taxon>
        <taxon>Fervidicoccus</taxon>
    </lineage>
</organism>
<proteinExistence type="inferred from homology"/>
<evidence type="ECO:0000313" key="9">
    <source>
        <dbReference type="EMBL" id="HDS10218.1"/>
    </source>
</evidence>
<feature type="domain" description="Peptidase M20 dimerisation" evidence="8">
    <location>
        <begin position="197"/>
        <end position="313"/>
    </location>
</feature>
<evidence type="ECO:0000256" key="6">
    <source>
        <dbReference type="ARBA" id="ARBA00022833"/>
    </source>
</evidence>
<dbReference type="NCBIfam" id="TIGR01910">
    <property type="entry name" value="DapE-ArgE"/>
    <property type="match status" value="1"/>
</dbReference>
<dbReference type="EMBL" id="DSDY01000038">
    <property type="protein sequence ID" value="HDS10218.1"/>
    <property type="molecule type" value="Genomic_DNA"/>
</dbReference>
<dbReference type="PANTHER" id="PTHR43808:SF32">
    <property type="entry name" value="ARGE_DAPE-RELATED DEACYLASE"/>
    <property type="match status" value="1"/>
</dbReference>
<keyword evidence="5" id="KW-0378">Hydrolase</keyword>
<dbReference type="AlphaFoldDB" id="A0A7C1E8L0"/>
<evidence type="ECO:0000256" key="2">
    <source>
        <dbReference type="ARBA" id="ARBA00001947"/>
    </source>
</evidence>
<evidence type="ECO:0000256" key="5">
    <source>
        <dbReference type="ARBA" id="ARBA00022801"/>
    </source>
</evidence>
<protein>
    <submittedName>
        <fullName evidence="9">ArgE/DapE family deacylase</fullName>
    </submittedName>
</protein>
<dbReference type="SUPFAM" id="SSF53187">
    <property type="entry name" value="Zn-dependent exopeptidases"/>
    <property type="match status" value="1"/>
</dbReference>
<evidence type="ECO:0000256" key="3">
    <source>
        <dbReference type="ARBA" id="ARBA00006247"/>
    </source>
</evidence>
<dbReference type="SUPFAM" id="SSF55031">
    <property type="entry name" value="Bacterial exopeptidase dimerisation domain"/>
    <property type="match status" value="1"/>
</dbReference>
<evidence type="ECO:0000259" key="8">
    <source>
        <dbReference type="Pfam" id="PF07687"/>
    </source>
</evidence>
<comment type="similarity">
    <text evidence="3">Belongs to the peptidase M20A family.</text>
</comment>
<comment type="caution">
    <text evidence="9">The sequence shown here is derived from an EMBL/GenBank/DDBJ whole genome shotgun (WGS) entry which is preliminary data.</text>
</comment>
<dbReference type="InterPro" id="IPR002933">
    <property type="entry name" value="Peptidase_M20"/>
</dbReference>
<dbReference type="InterPro" id="IPR036264">
    <property type="entry name" value="Bact_exopeptidase_dim_dom"/>
</dbReference>
<keyword evidence="7" id="KW-0170">Cobalt</keyword>
<evidence type="ECO:0000256" key="4">
    <source>
        <dbReference type="ARBA" id="ARBA00022723"/>
    </source>
</evidence>
<sequence length="418" mass="45714">MSMISLSKSDAKKGLELLLNLVSVDSTSPDGSKYKEIIDILKEFYSDAGLSYEVLTVPEDYKKKHCPQAGNSPRYIFRGLVGDKKSSEWLHFNGHYDVVPGGPGWTVTEPFKPVVIDDKVYGRGTTDMKGGLVSMTLALMALSKHEEKIDAFIDAVYVPDEEIGGACGTGFFVDSLSDKLPTYAIITEPSTLRNIYIGHKGGLWAKVKIRGRTAHASTPWLGENAFVYGVKIAHWLEENYVRALSSRKSKYMYDEPNGNTPTAMIGGEAGVPNGKSNQVPGEFYFTIDRRIIVEEKPEDVENELRQAVNEAARLYGLDGKVDVEIISIVKPAFVSPNNVVSRSIKKTATSLGLQEPADVVCVGGLDLRYYSAKGIVAVSYGPGVPGVAHAPDEYILFSDIVKASEIYANLPFSLFGKH</sequence>
<keyword evidence="6" id="KW-0862">Zinc</keyword>
<dbReference type="InterPro" id="IPR011650">
    <property type="entry name" value="Peptidase_M20_dimer"/>
</dbReference>
<comment type="cofactor">
    <cofactor evidence="1">
        <name>Co(2+)</name>
        <dbReference type="ChEBI" id="CHEBI:48828"/>
    </cofactor>
</comment>